<evidence type="ECO:0000313" key="1">
    <source>
        <dbReference type="EMBL" id="EKX31770.1"/>
    </source>
</evidence>
<dbReference type="Proteomes" id="UP000011087">
    <property type="component" value="Unassembled WGS sequence"/>
</dbReference>
<dbReference type="KEGG" id="gtt:GUITHDRAFT_122035"/>
<dbReference type="GeneID" id="17288489"/>
<dbReference type="RefSeq" id="XP_005818750.1">
    <property type="nucleotide sequence ID" value="XM_005818693.1"/>
</dbReference>
<organism evidence="1">
    <name type="scientific">Guillardia theta (strain CCMP2712)</name>
    <name type="common">Cryptophyte</name>
    <dbReference type="NCBI Taxonomy" id="905079"/>
    <lineage>
        <taxon>Eukaryota</taxon>
        <taxon>Cryptophyceae</taxon>
        <taxon>Pyrenomonadales</taxon>
        <taxon>Geminigeraceae</taxon>
        <taxon>Guillardia</taxon>
    </lineage>
</organism>
<evidence type="ECO:0000313" key="3">
    <source>
        <dbReference type="Proteomes" id="UP000011087"/>
    </source>
</evidence>
<dbReference type="HOGENOM" id="CLU_2693012_0_0_1"/>
<proteinExistence type="predicted"/>
<evidence type="ECO:0000313" key="2">
    <source>
        <dbReference type="EnsemblProtists" id="EKX31770"/>
    </source>
</evidence>
<reference evidence="3" key="2">
    <citation type="submission" date="2012-11" db="EMBL/GenBank/DDBJ databases">
        <authorList>
            <person name="Kuo A."/>
            <person name="Curtis B.A."/>
            <person name="Tanifuji G."/>
            <person name="Burki F."/>
            <person name="Gruber A."/>
            <person name="Irimia M."/>
            <person name="Maruyama S."/>
            <person name="Arias M.C."/>
            <person name="Ball S.G."/>
            <person name="Gile G.H."/>
            <person name="Hirakawa Y."/>
            <person name="Hopkins J.F."/>
            <person name="Rensing S.A."/>
            <person name="Schmutz J."/>
            <person name="Symeonidi A."/>
            <person name="Elias M."/>
            <person name="Eveleigh R.J."/>
            <person name="Herman E.K."/>
            <person name="Klute M.J."/>
            <person name="Nakayama T."/>
            <person name="Obornik M."/>
            <person name="Reyes-Prieto A."/>
            <person name="Armbrust E.V."/>
            <person name="Aves S.J."/>
            <person name="Beiko R.G."/>
            <person name="Coutinho P."/>
            <person name="Dacks J.B."/>
            <person name="Durnford D.G."/>
            <person name="Fast N.M."/>
            <person name="Green B.R."/>
            <person name="Grisdale C."/>
            <person name="Hempe F."/>
            <person name="Henrissat B."/>
            <person name="Hoppner M.P."/>
            <person name="Ishida K.-I."/>
            <person name="Kim E."/>
            <person name="Koreny L."/>
            <person name="Kroth P.G."/>
            <person name="Liu Y."/>
            <person name="Malik S.-B."/>
            <person name="Maier U.G."/>
            <person name="McRose D."/>
            <person name="Mock T."/>
            <person name="Neilson J.A."/>
            <person name="Onodera N.T."/>
            <person name="Poole A.M."/>
            <person name="Pritham E.J."/>
            <person name="Richards T.A."/>
            <person name="Rocap G."/>
            <person name="Roy S.W."/>
            <person name="Sarai C."/>
            <person name="Schaack S."/>
            <person name="Shirato S."/>
            <person name="Slamovits C.H."/>
            <person name="Spencer D.F."/>
            <person name="Suzuki S."/>
            <person name="Worden A.Z."/>
            <person name="Zauner S."/>
            <person name="Barry K."/>
            <person name="Bell C."/>
            <person name="Bharti A.K."/>
            <person name="Crow J.A."/>
            <person name="Grimwood J."/>
            <person name="Kramer R."/>
            <person name="Lindquist E."/>
            <person name="Lucas S."/>
            <person name="Salamov A."/>
            <person name="McFadden G.I."/>
            <person name="Lane C.E."/>
            <person name="Keeling P.J."/>
            <person name="Gray M.W."/>
            <person name="Grigoriev I.V."/>
            <person name="Archibald J.M."/>
        </authorList>
    </citation>
    <scope>NUCLEOTIDE SEQUENCE</scope>
    <source>
        <strain evidence="3">CCMP2712</strain>
    </source>
</reference>
<reference evidence="1 3" key="1">
    <citation type="journal article" date="2012" name="Nature">
        <title>Algal genomes reveal evolutionary mosaicism and the fate of nucleomorphs.</title>
        <authorList>
            <consortium name="DOE Joint Genome Institute"/>
            <person name="Curtis B.A."/>
            <person name="Tanifuji G."/>
            <person name="Burki F."/>
            <person name="Gruber A."/>
            <person name="Irimia M."/>
            <person name="Maruyama S."/>
            <person name="Arias M.C."/>
            <person name="Ball S.G."/>
            <person name="Gile G.H."/>
            <person name="Hirakawa Y."/>
            <person name="Hopkins J.F."/>
            <person name="Kuo A."/>
            <person name="Rensing S.A."/>
            <person name="Schmutz J."/>
            <person name="Symeonidi A."/>
            <person name="Elias M."/>
            <person name="Eveleigh R.J."/>
            <person name="Herman E.K."/>
            <person name="Klute M.J."/>
            <person name="Nakayama T."/>
            <person name="Obornik M."/>
            <person name="Reyes-Prieto A."/>
            <person name="Armbrust E.V."/>
            <person name="Aves S.J."/>
            <person name="Beiko R.G."/>
            <person name="Coutinho P."/>
            <person name="Dacks J.B."/>
            <person name="Durnford D.G."/>
            <person name="Fast N.M."/>
            <person name="Green B.R."/>
            <person name="Grisdale C.J."/>
            <person name="Hempel F."/>
            <person name="Henrissat B."/>
            <person name="Hoppner M.P."/>
            <person name="Ishida K."/>
            <person name="Kim E."/>
            <person name="Koreny L."/>
            <person name="Kroth P.G."/>
            <person name="Liu Y."/>
            <person name="Malik S.B."/>
            <person name="Maier U.G."/>
            <person name="McRose D."/>
            <person name="Mock T."/>
            <person name="Neilson J.A."/>
            <person name="Onodera N.T."/>
            <person name="Poole A.M."/>
            <person name="Pritham E.J."/>
            <person name="Richards T.A."/>
            <person name="Rocap G."/>
            <person name="Roy S.W."/>
            <person name="Sarai C."/>
            <person name="Schaack S."/>
            <person name="Shirato S."/>
            <person name="Slamovits C.H."/>
            <person name="Spencer D.F."/>
            <person name="Suzuki S."/>
            <person name="Worden A.Z."/>
            <person name="Zauner S."/>
            <person name="Barry K."/>
            <person name="Bell C."/>
            <person name="Bharti A.K."/>
            <person name="Crow J.A."/>
            <person name="Grimwood J."/>
            <person name="Kramer R."/>
            <person name="Lindquist E."/>
            <person name="Lucas S."/>
            <person name="Salamov A."/>
            <person name="McFadden G.I."/>
            <person name="Lane C.E."/>
            <person name="Keeling P.J."/>
            <person name="Gray M.W."/>
            <person name="Grigoriev I.V."/>
            <person name="Archibald J.M."/>
        </authorList>
    </citation>
    <scope>NUCLEOTIDE SEQUENCE</scope>
    <source>
        <strain evidence="1 3">CCMP2712</strain>
    </source>
</reference>
<dbReference type="PaxDb" id="55529-EKX31770"/>
<accession>L1I7F2</accession>
<protein>
    <submittedName>
        <fullName evidence="1 2">Uncharacterized protein</fullName>
    </submittedName>
</protein>
<gene>
    <name evidence="1" type="ORF">GUITHDRAFT_122035</name>
</gene>
<dbReference type="EnsemblProtists" id="EKX31770">
    <property type="protein sequence ID" value="EKX31770"/>
    <property type="gene ID" value="GUITHDRAFT_122035"/>
</dbReference>
<sequence length="74" mass="8361">MWSKFVEAQGDKTQKTEQLFQVKATEQQTTKLDIGMGLPFNVNSHRRQLPWQSAKAMHFSPNTATLSPLMPLGT</sequence>
<name>L1I7F2_GUITC</name>
<dbReference type="AlphaFoldDB" id="L1I7F2"/>
<reference evidence="2" key="3">
    <citation type="submission" date="2016-03" db="UniProtKB">
        <authorList>
            <consortium name="EnsemblProtists"/>
        </authorList>
    </citation>
    <scope>IDENTIFICATION</scope>
</reference>
<dbReference type="EMBL" id="JH993238">
    <property type="protein sequence ID" value="EKX31770.1"/>
    <property type="molecule type" value="Genomic_DNA"/>
</dbReference>
<keyword evidence="3" id="KW-1185">Reference proteome</keyword>